<evidence type="ECO:0000259" key="2">
    <source>
        <dbReference type="PROSITE" id="PS50195"/>
    </source>
</evidence>
<proteinExistence type="predicted"/>
<dbReference type="OrthoDB" id="548867at2759"/>
<dbReference type="RefSeq" id="XP_022674354.1">
    <property type="nucleotide sequence ID" value="XM_022822544.1"/>
</dbReference>
<dbReference type="CDD" id="cd06890">
    <property type="entry name" value="PX_Bem1p"/>
    <property type="match status" value="1"/>
</dbReference>
<dbReference type="Pfam" id="PF00787">
    <property type="entry name" value="PX"/>
    <property type="match status" value="1"/>
</dbReference>
<feature type="compositionally biased region" description="Polar residues" evidence="1">
    <location>
        <begin position="370"/>
        <end position="384"/>
    </location>
</feature>
<dbReference type="VEuPathDB" id="FungiDB:KLMA_20013"/>
<feature type="region of interest" description="Disordered" evidence="1">
    <location>
        <begin position="16"/>
        <end position="47"/>
    </location>
</feature>
<dbReference type="InterPro" id="IPR035550">
    <property type="entry name" value="Bem1/Scd2_PX"/>
</dbReference>
<feature type="compositionally biased region" description="Polar residues" evidence="1">
    <location>
        <begin position="23"/>
        <end position="32"/>
    </location>
</feature>
<name>W0T6P6_KLUMD</name>
<accession>W0T6P6</accession>
<dbReference type="Proteomes" id="UP000065495">
    <property type="component" value="Chromosome 2"/>
</dbReference>
<evidence type="ECO:0000256" key="1">
    <source>
        <dbReference type="SAM" id="MobiDB-lite"/>
    </source>
</evidence>
<dbReference type="PROSITE" id="PS50195">
    <property type="entry name" value="PX"/>
    <property type="match status" value="1"/>
</dbReference>
<dbReference type="AlphaFoldDB" id="W0T6P6"/>
<dbReference type="GO" id="GO:0035091">
    <property type="term" value="F:phosphatidylinositol binding"/>
    <property type="evidence" value="ECO:0007669"/>
    <property type="project" value="InterPro"/>
</dbReference>
<sequence>MTNILRTFSLSSGGGISPIPRAGSTSGPSSPLYSGPHPSVSLPKLQSPKNAINTQASTQRIYYNVIQDYFPIDNENQWRPTDTLSPLNVNKGDIVQFICTHENNTVVVKLLNKLGQGLVPLRCLSLNAELTTLSSPSISSPKTPKALKFEAVSEEPGALKQQDSRCSSVSSVTDTNYFLVKSCKVVSTSTLNERTWYRVETTTLSDHKRYLCRYYQDFYRLQCQLLDEIHKLSLDSKLLPTLPPPMANKKSKRAESLSDRLNSFTEYLESLLNSEAIPLATKQAILYDQWLCPKSGDLVQTPRGSLYRCIRSSNTDKEELQWSKIQATDSTDTQEHIAKVLCPDANSHNRSLSICTKSSLASPSSPKLSQPQFHTGNSQPSSPILSQRSQCLFNANANANAGAGLGLGLGLGFGPNKDTIKLKITFGNDCYVVKCHICDIETWEKLENLIHTRLIKDIPDPLCPLTIRMKSSSSYDGLLPLDSTNFDIDNIIYMAQEQQSPNANSNAGFNPHYVLGKPHAQYNITAPSSSRSSSVSSSGNVSNSPKSKRQSLKLTLEVSV</sequence>
<dbReference type="InterPro" id="IPR036871">
    <property type="entry name" value="PX_dom_sf"/>
</dbReference>
<gene>
    <name evidence="3" type="ORF">KLMA_20013</name>
</gene>
<feature type="compositionally biased region" description="Low complexity" evidence="1">
    <location>
        <begin position="527"/>
        <end position="545"/>
    </location>
</feature>
<feature type="compositionally biased region" description="Low complexity" evidence="1">
    <location>
        <begin position="357"/>
        <end position="369"/>
    </location>
</feature>
<dbReference type="InterPro" id="IPR001683">
    <property type="entry name" value="PX_dom"/>
</dbReference>
<evidence type="ECO:0000313" key="4">
    <source>
        <dbReference type="Proteomes" id="UP000065495"/>
    </source>
</evidence>
<feature type="region of interest" description="Disordered" evidence="1">
    <location>
        <begin position="357"/>
        <end position="384"/>
    </location>
</feature>
<dbReference type="GeneID" id="34714499"/>
<dbReference type="SUPFAM" id="SSF64268">
    <property type="entry name" value="PX domain"/>
    <property type="match status" value="1"/>
</dbReference>
<dbReference type="KEGG" id="kmx:KLMA_20013"/>
<protein>
    <submittedName>
        <fullName evidence="3">PX_Bem1p</fullName>
    </submittedName>
</protein>
<feature type="domain" description="PX" evidence="2">
    <location>
        <begin position="175"/>
        <end position="297"/>
    </location>
</feature>
<reference evidence="3 4" key="1">
    <citation type="journal article" date="2015" name="Biotechnol. Biofuels">
        <title>Genetic basis of the highly efficient yeast Kluyveromyces marxianus: complete genome sequence and transcriptome analyses.</title>
        <authorList>
            <person name="Lertwattanasakul N."/>
            <person name="Kosaka T."/>
            <person name="Hosoyama A."/>
            <person name="Suzuki Y."/>
            <person name="Rodrussamee N."/>
            <person name="Matsutani M."/>
            <person name="Murata M."/>
            <person name="Fujimoto N."/>
            <person name="Suprayogi"/>
            <person name="Tsuchikane K."/>
            <person name="Limtong S."/>
            <person name="Fujita N."/>
            <person name="Yamada M."/>
        </authorList>
    </citation>
    <scope>NUCLEOTIDE SEQUENCE [LARGE SCALE GENOMIC DNA]</scope>
    <source>
        <strain evidence="4">DMKU3-1042 / BCC 29191 / NBRC 104275</strain>
    </source>
</reference>
<feature type="region of interest" description="Disordered" evidence="1">
    <location>
        <begin position="525"/>
        <end position="560"/>
    </location>
</feature>
<organism evidence="3 4">
    <name type="scientific">Kluyveromyces marxianus (strain DMKU3-1042 / BCC 29191 / NBRC 104275)</name>
    <name type="common">Yeast</name>
    <name type="synonym">Candida kefyr</name>
    <dbReference type="NCBI Taxonomy" id="1003335"/>
    <lineage>
        <taxon>Eukaryota</taxon>
        <taxon>Fungi</taxon>
        <taxon>Dikarya</taxon>
        <taxon>Ascomycota</taxon>
        <taxon>Saccharomycotina</taxon>
        <taxon>Saccharomycetes</taxon>
        <taxon>Saccharomycetales</taxon>
        <taxon>Saccharomycetaceae</taxon>
        <taxon>Kluyveromyces</taxon>
    </lineage>
</organism>
<dbReference type="EMBL" id="AP012214">
    <property type="protein sequence ID" value="BAO38471.1"/>
    <property type="molecule type" value="Genomic_DNA"/>
</dbReference>
<evidence type="ECO:0000313" key="3">
    <source>
        <dbReference type="EMBL" id="BAO38471.1"/>
    </source>
</evidence>
<dbReference type="Gene3D" id="3.30.1520.10">
    <property type="entry name" value="Phox-like domain"/>
    <property type="match status" value="1"/>
</dbReference>